<sequence>MKHTIKIDIPKFKNIDLELDFPPGMSFCKQLALTEEEIVEGQNRPENVIDSIAVYWCKRNNQYKTGKHSHLYRCFLRDARGAWVWCDQIIDGNIWRIIPGNEEWLQSAIYPITVGPTIGYDTVGASNATIQGIVWHQGGV</sequence>
<gene>
    <name evidence="1" type="ORF">LCGC14_2975280</name>
</gene>
<reference evidence="1" key="1">
    <citation type="journal article" date="2015" name="Nature">
        <title>Complex archaea that bridge the gap between prokaryotes and eukaryotes.</title>
        <authorList>
            <person name="Spang A."/>
            <person name="Saw J.H."/>
            <person name="Jorgensen S.L."/>
            <person name="Zaremba-Niedzwiedzka K."/>
            <person name="Martijn J."/>
            <person name="Lind A.E."/>
            <person name="van Eijk R."/>
            <person name="Schleper C."/>
            <person name="Guy L."/>
            <person name="Ettema T.J."/>
        </authorList>
    </citation>
    <scope>NUCLEOTIDE SEQUENCE</scope>
</reference>
<dbReference type="AlphaFoldDB" id="A0A0F8ZFS0"/>
<dbReference type="EMBL" id="LAZR01060611">
    <property type="protein sequence ID" value="KKK65324.1"/>
    <property type="molecule type" value="Genomic_DNA"/>
</dbReference>
<feature type="non-terminal residue" evidence="1">
    <location>
        <position position="140"/>
    </location>
</feature>
<name>A0A0F8ZFS0_9ZZZZ</name>
<accession>A0A0F8ZFS0</accession>
<proteinExistence type="predicted"/>
<comment type="caution">
    <text evidence="1">The sequence shown here is derived from an EMBL/GenBank/DDBJ whole genome shotgun (WGS) entry which is preliminary data.</text>
</comment>
<organism evidence="1">
    <name type="scientific">marine sediment metagenome</name>
    <dbReference type="NCBI Taxonomy" id="412755"/>
    <lineage>
        <taxon>unclassified sequences</taxon>
        <taxon>metagenomes</taxon>
        <taxon>ecological metagenomes</taxon>
    </lineage>
</organism>
<protein>
    <submittedName>
        <fullName evidence="1">Uncharacterized protein</fullName>
    </submittedName>
</protein>
<evidence type="ECO:0000313" key="1">
    <source>
        <dbReference type="EMBL" id="KKK65324.1"/>
    </source>
</evidence>